<dbReference type="Proteomes" id="UP001177023">
    <property type="component" value="Unassembled WGS sequence"/>
</dbReference>
<gene>
    <name evidence="1" type="ORF">MSPICULIGERA_LOCUS5577</name>
</gene>
<feature type="non-terminal residue" evidence="1">
    <location>
        <position position="1"/>
    </location>
</feature>
<keyword evidence="2" id="KW-1185">Reference proteome</keyword>
<comment type="caution">
    <text evidence="1">The sequence shown here is derived from an EMBL/GenBank/DDBJ whole genome shotgun (WGS) entry which is preliminary data.</text>
</comment>
<proteinExistence type="predicted"/>
<dbReference type="AlphaFoldDB" id="A0AA36CEJ7"/>
<evidence type="ECO:0000313" key="1">
    <source>
        <dbReference type="EMBL" id="CAJ0567002.1"/>
    </source>
</evidence>
<organism evidence="1 2">
    <name type="scientific">Mesorhabditis spiculigera</name>
    <dbReference type="NCBI Taxonomy" id="96644"/>
    <lineage>
        <taxon>Eukaryota</taxon>
        <taxon>Metazoa</taxon>
        <taxon>Ecdysozoa</taxon>
        <taxon>Nematoda</taxon>
        <taxon>Chromadorea</taxon>
        <taxon>Rhabditida</taxon>
        <taxon>Rhabditina</taxon>
        <taxon>Rhabditomorpha</taxon>
        <taxon>Rhabditoidea</taxon>
        <taxon>Rhabditidae</taxon>
        <taxon>Mesorhabditinae</taxon>
        <taxon>Mesorhabditis</taxon>
    </lineage>
</organism>
<reference evidence="1" key="1">
    <citation type="submission" date="2023-06" db="EMBL/GenBank/DDBJ databases">
        <authorList>
            <person name="Delattre M."/>
        </authorList>
    </citation>
    <scope>NUCLEOTIDE SEQUENCE</scope>
    <source>
        <strain evidence="1">AF72</strain>
    </source>
</reference>
<dbReference type="EMBL" id="CATQJA010001377">
    <property type="protein sequence ID" value="CAJ0567002.1"/>
    <property type="molecule type" value="Genomic_DNA"/>
</dbReference>
<sequence length="97" mass="11194">MHPFPKASGSIKWIRSWLICDLHGLLGLAKDGVGLHSRKNKEIILVFRGTTDDYHNHIDAKTCFGKFSASWRYESYRDLFQTIGIRYTSHPHTFSGR</sequence>
<evidence type="ECO:0000313" key="2">
    <source>
        <dbReference type="Proteomes" id="UP001177023"/>
    </source>
</evidence>
<name>A0AA36CEJ7_9BILA</name>
<accession>A0AA36CEJ7</accession>
<protein>
    <submittedName>
        <fullName evidence="1">Uncharacterized protein</fullName>
    </submittedName>
</protein>